<feature type="region of interest" description="Disordered" evidence="1">
    <location>
        <begin position="317"/>
        <end position="353"/>
    </location>
</feature>
<dbReference type="Proteomes" id="UP000018144">
    <property type="component" value="Unassembled WGS sequence"/>
</dbReference>
<sequence>MEKAEDIDAENQCEYPLQNTPELLYFDQDENSVQVAGPCPQDQAAPFFHENEVPIPTFFLHHFPYLLQNEIPQRMRALYPHYEGVYLITHHDFYPYTAASGPADGNSFRADYPPAPSVNEVYGNFHGVDGDCCGLNHPAPGELQEEVDYDASFGPIDPSLVIPVSPAAASSLIITSAQQILTEMHPLQLYDPVTHTAPNDLMDPDIYPPLMEDIPVKPRAPGARRHAPAPADTQNAATGYYQNYQPTDGDLAASIPGQGQDGTYAGLAAIPGGLGTFPLGPDAPPRAQSKRSVPSPASSFDSFSLAPVPVLPGVNQWKVTKNKKTGAPRHPRVRQNLPVERVVSELTEEEQNA</sequence>
<dbReference type="EMBL" id="HF936378">
    <property type="protein sequence ID" value="CCX16338.1"/>
    <property type="molecule type" value="Genomic_DNA"/>
</dbReference>
<proteinExistence type="predicted"/>
<feature type="region of interest" description="Disordered" evidence="1">
    <location>
        <begin position="277"/>
        <end position="301"/>
    </location>
</feature>
<evidence type="ECO:0000256" key="1">
    <source>
        <dbReference type="SAM" id="MobiDB-lite"/>
    </source>
</evidence>
<protein>
    <submittedName>
        <fullName evidence="2">Uncharacterized protein</fullName>
    </submittedName>
</protein>
<organism evidence="2 3">
    <name type="scientific">Pyronema omphalodes (strain CBS 100304)</name>
    <name type="common">Pyronema confluens</name>
    <dbReference type="NCBI Taxonomy" id="1076935"/>
    <lineage>
        <taxon>Eukaryota</taxon>
        <taxon>Fungi</taxon>
        <taxon>Dikarya</taxon>
        <taxon>Ascomycota</taxon>
        <taxon>Pezizomycotina</taxon>
        <taxon>Pezizomycetes</taxon>
        <taxon>Pezizales</taxon>
        <taxon>Pyronemataceae</taxon>
        <taxon>Pyronema</taxon>
    </lineage>
</organism>
<accession>U4LI46</accession>
<gene>
    <name evidence="2" type="ORF">PCON_02934</name>
</gene>
<name>U4LI46_PYROM</name>
<evidence type="ECO:0000313" key="3">
    <source>
        <dbReference type="Proteomes" id="UP000018144"/>
    </source>
</evidence>
<dbReference type="AlphaFoldDB" id="U4LI46"/>
<evidence type="ECO:0000313" key="2">
    <source>
        <dbReference type="EMBL" id="CCX16338.1"/>
    </source>
</evidence>
<reference evidence="2 3" key="1">
    <citation type="journal article" date="2013" name="PLoS Genet.">
        <title>The genome and development-dependent transcriptomes of Pyronema confluens: a window into fungal evolution.</title>
        <authorList>
            <person name="Traeger S."/>
            <person name="Altegoer F."/>
            <person name="Freitag M."/>
            <person name="Gabaldon T."/>
            <person name="Kempken F."/>
            <person name="Kumar A."/>
            <person name="Marcet-Houben M."/>
            <person name="Poggeler S."/>
            <person name="Stajich J.E."/>
            <person name="Nowrousian M."/>
        </authorList>
    </citation>
    <scope>NUCLEOTIDE SEQUENCE [LARGE SCALE GENOMIC DNA]</scope>
    <source>
        <strain evidence="3">CBS 100304</strain>
        <tissue evidence="2">Vegetative mycelium</tissue>
    </source>
</reference>
<keyword evidence="3" id="KW-1185">Reference proteome</keyword>
<feature type="compositionally biased region" description="Polar residues" evidence="1">
    <location>
        <begin position="290"/>
        <end position="301"/>
    </location>
</feature>
<feature type="compositionally biased region" description="Basic residues" evidence="1">
    <location>
        <begin position="320"/>
        <end position="333"/>
    </location>
</feature>